<evidence type="ECO:0000256" key="4">
    <source>
        <dbReference type="ARBA" id="ARBA00022989"/>
    </source>
</evidence>
<feature type="signal peptide" evidence="8">
    <location>
        <begin position="1"/>
        <end position="27"/>
    </location>
</feature>
<evidence type="ECO:0000313" key="12">
    <source>
        <dbReference type="Proteomes" id="UP000782519"/>
    </source>
</evidence>
<keyword evidence="3" id="KW-0201">Cytochrome c-type biogenesis</keyword>
<dbReference type="InterPro" id="IPR003834">
    <property type="entry name" value="Cyt_c_assmbl_TM_dom"/>
</dbReference>
<dbReference type="GO" id="GO:0015035">
    <property type="term" value="F:protein-disulfide reductase activity"/>
    <property type="evidence" value="ECO:0007669"/>
    <property type="project" value="TreeGrafter"/>
</dbReference>
<proteinExistence type="predicted"/>
<comment type="caution">
    <text evidence="11">The sequence shown here is derived from an EMBL/GenBank/DDBJ whole genome shotgun (WGS) entry which is preliminary data.</text>
</comment>
<dbReference type="InterPro" id="IPR017937">
    <property type="entry name" value="Thioredoxin_CS"/>
</dbReference>
<dbReference type="Pfam" id="PF11412">
    <property type="entry name" value="DsbD_N"/>
    <property type="match status" value="1"/>
</dbReference>
<dbReference type="GO" id="GO:0016020">
    <property type="term" value="C:membrane"/>
    <property type="evidence" value="ECO:0007669"/>
    <property type="project" value="UniProtKB-SubCell"/>
</dbReference>
<dbReference type="Pfam" id="PF13899">
    <property type="entry name" value="Thioredoxin_7"/>
    <property type="match status" value="1"/>
</dbReference>
<feature type="transmembrane region" description="Helical" evidence="7">
    <location>
        <begin position="453"/>
        <end position="474"/>
    </location>
</feature>
<feature type="domain" description="Cytochrome C biogenesis protein transmembrane" evidence="9">
    <location>
        <begin position="292"/>
        <end position="508"/>
    </location>
</feature>
<protein>
    <submittedName>
        <fullName evidence="11">Thioredoxin family protein</fullName>
    </submittedName>
</protein>
<evidence type="ECO:0000256" key="7">
    <source>
        <dbReference type="SAM" id="Phobius"/>
    </source>
</evidence>
<organism evidence="11 12">
    <name type="scientific">Rhodopseudomonas palustris</name>
    <dbReference type="NCBI Taxonomy" id="1076"/>
    <lineage>
        <taxon>Bacteria</taxon>
        <taxon>Pseudomonadati</taxon>
        <taxon>Pseudomonadota</taxon>
        <taxon>Alphaproteobacteria</taxon>
        <taxon>Hyphomicrobiales</taxon>
        <taxon>Nitrobacteraceae</taxon>
        <taxon>Rhodopseudomonas</taxon>
    </lineage>
</organism>
<keyword evidence="8" id="KW-0732">Signal</keyword>
<name>A0A933W2Z1_RHOPL</name>
<evidence type="ECO:0000313" key="11">
    <source>
        <dbReference type="EMBL" id="MBI5131585.1"/>
    </source>
</evidence>
<feature type="transmembrane region" description="Helical" evidence="7">
    <location>
        <begin position="494"/>
        <end position="513"/>
    </location>
</feature>
<accession>A0A933W2Z1</accession>
<dbReference type="Proteomes" id="UP000782519">
    <property type="component" value="Unassembled WGS sequence"/>
</dbReference>
<feature type="transmembrane region" description="Helical" evidence="7">
    <location>
        <begin position="543"/>
        <end position="563"/>
    </location>
</feature>
<dbReference type="AlphaFoldDB" id="A0A933W2Z1"/>
<evidence type="ECO:0000256" key="1">
    <source>
        <dbReference type="ARBA" id="ARBA00004141"/>
    </source>
</evidence>
<dbReference type="EMBL" id="JACRJB010000053">
    <property type="protein sequence ID" value="MBI5131585.1"/>
    <property type="molecule type" value="Genomic_DNA"/>
</dbReference>
<dbReference type="GO" id="GO:0045454">
    <property type="term" value="P:cell redox homeostasis"/>
    <property type="evidence" value="ECO:0007669"/>
    <property type="project" value="TreeGrafter"/>
</dbReference>
<keyword evidence="6" id="KW-0676">Redox-active center</keyword>
<keyword evidence="2 7" id="KW-0812">Transmembrane</keyword>
<feature type="transmembrane region" description="Helical" evidence="7">
    <location>
        <begin position="519"/>
        <end position="536"/>
    </location>
</feature>
<feature type="transmembrane region" description="Helical" evidence="7">
    <location>
        <begin position="420"/>
        <end position="447"/>
    </location>
</feature>
<dbReference type="SUPFAM" id="SSF52833">
    <property type="entry name" value="Thioredoxin-like"/>
    <property type="match status" value="1"/>
</dbReference>
<dbReference type="PANTHER" id="PTHR32234:SF3">
    <property type="entry name" value="SUPPRESSION OF COPPER SENSITIVITY PROTEIN"/>
    <property type="match status" value="1"/>
</dbReference>
<feature type="transmembrane region" description="Helical" evidence="7">
    <location>
        <begin position="288"/>
        <end position="315"/>
    </location>
</feature>
<feature type="transmembrane region" description="Helical" evidence="7">
    <location>
        <begin position="336"/>
        <end position="357"/>
    </location>
</feature>
<evidence type="ECO:0000259" key="9">
    <source>
        <dbReference type="Pfam" id="PF02683"/>
    </source>
</evidence>
<dbReference type="Pfam" id="PF02683">
    <property type="entry name" value="DsbD_TM"/>
    <property type="match status" value="1"/>
</dbReference>
<sequence>MTARSHCWSMLALIALLAGFAAAPAAAAPAKPDITANLIVGNTDVADAHSIWLGVRVVLGPGWKTYWKSPGDAGLPPEFDWTASSNIKATEVNWPLPHRTSILGLDTIGYSGEVVFPVKIVRRDPAQDTAIDLKLAVYACSNICVREEYALKATFGPDLALRAGQQQIAAWLAKVPSPQSAALTVHSIVRLGTDPEKLQIKASAVATFASPDVLIDSDPPIVAAKPERVINGDGVATLTVVLPDSTAAGLADRTLDAVVINGDQAVTVRSPGRSALVAQPEASTTVSWFALLAIIATALLGGLTLNLMPCVFPVLSLKLMGFVQEDSSDRRGVRAGFAACAAGIIVSFLVLAVALVLMKWAGVSLGWGIQFQQPLFLAAMAIVLALFAASLFDLLSFNLPFGLNNRLAAKAGGNSLTSHFTAGFVATLLATPCSAPFVGTAVGFALARGAPEIVAIFTALGVGMASPYLLVAVFPSMARFIPRPGRWLLLVKRVLAVGLLGTAAWLVTVLGSVGGVRPAIAVGGAIVIGLTGLRLARAARPALAAGIAIVAVTLLAWLGPLALSSQTGGHAIAWQEFSKLNVDELVRSGRTVFVDITADWCVTCKVNKLLVIDTAEIAQRLGSDVTPVQGNWTRPDEGIARFMRTHGRFGIPFNIVFGPNAPDGIALPELLSTSALIAAFDQAAKAPLASSNPTETTK</sequence>
<dbReference type="InterPro" id="IPR035671">
    <property type="entry name" value="DsbD_gamma"/>
</dbReference>
<comment type="subcellular location">
    <subcellularLocation>
        <location evidence="1">Membrane</location>
        <topology evidence="1">Multi-pass membrane protein</topology>
    </subcellularLocation>
</comment>
<dbReference type="InterPro" id="IPR028250">
    <property type="entry name" value="DsbDN"/>
</dbReference>
<keyword evidence="5 7" id="KW-0472">Membrane</keyword>
<dbReference type="Gene3D" id="3.40.30.10">
    <property type="entry name" value="Glutaredoxin"/>
    <property type="match status" value="1"/>
</dbReference>
<evidence type="ECO:0000256" key="2">
    <source>
        <dbReference type="ARBA" id="ARBA00022692"/>
    </source>
</evidence>
<evidence type="ECO:0000256" key="8">
    <source>
        <dbReference type="SAM" id="SignalP"/>
    </source>
</evidence>
<dbReference type="PROSITE" id="PS00194">
    <property type="entry name" value="THIOREDOXIN_1"/>
    <property type="match status" value="1"/>
</dbReference>
<dbReference type="PANTHER" id="PTHR32234">
    <property type="entry name" value="THIOL:DISULFIDE INTERCHANGE PROTEIN DSBD"/>
    <property type="match status" value="1"/>
</dbReference>
<evidence type="ECO:0000259" key="10">
    <source>
        <dbReference type="Pfam" id="PF11412"/>
    </source>
</evidence>
<dbReference type="InterPro" id="IPR036249">
    <property type="entry name" value="Thioredoxin-like_sf"/>
</dbReference>
<dbReference type="GO" id="GO:0017004">
    <property type="term" value="P:cytochrome complex assembly"/>
    <property type="evidence" value="ECO:0007669"/>
    <property type="project" value="UniProtKB-KW"/>
</dbReference>
<evidence type="ECO:0000256" key="6">
    <source>
        <dbReference type="ARBA" id="ARBA00023284"/>
    </source>
</evidence>
<evidence type="ECO:0000256" key="5">
    <source>
        <dbReference type="ARBA" id="ARBA00023136"/>
    </source>
</evidence>
<feature type="transmembrane region" description="Helical" evidence="7">
    <location>
        <begin position="377"/>
        <end position="399"/>
    </location>
</feature>
<feature type="chain" id="PRO_5037852178" evidence="8">
    <location>
        <begin position="28"/>
        <end position="698"/>
    </location>
</feature>
<feature type="domain" description="Thiol:disulfide interchange protein DsbD N-terminal" evidence="10">
    <location>
        <begin position="47"/>
        <end position="152"/>
    </location>
</feature>
<gene>
    <name evidence="11" type="ORF">HZA66_19270</name>
</gene>
<keyword evidence="4 7" id="KW-1133">Transmembrane helix</keyword>
<reference evidence="11" key="1">
    <citation type="submission" date="2020-07" db="EMBL/GenBank/DDBJ databases">
        <title>Huge and variable diversity of episymbiotic CPR bacteria and DPANN archaea in groundwater ecosystems.</title>
        <authorList>
            <person name="He C.Y."/>
            <person name="Keren R."/>
            <person name="Whittaker M."/>
            <person name="Farag I.F."/>
            <person name="Doudna J."/>
            <person name="Cate J.H.D."/>
            <person name="Banfield J.F."/>
        </authorList>
    </citation>
    <scope>NUCLEOTIDE SEQUENCE</scope>
    <source>
        <strain evidence="11">NC_groundwater_1818_Pr3_B-0.1um_66_35</strain>
    </source>
</reference>
<dbReference type="CDD" id="cd02953">
    <property type="entry name" value="DsbDgamma"/>
    <property type="match status" value="1"/>
</dbReference>
<evidence type="ECO:0000256" key="3">
    <source>
        <dbReference type="ARBA" id="ARBA00022748"/>
    </source>
</evidence>